<evidence type="ECO:0000256" key="5">
    <source>
        <dbReference type="HAMAP-Rule" id="MF_00821"/>
    </source>
</evidence>
<dbReference type="GO" id="GO:0006457">
    <property type="term" value="P:protein folding"/>
    <property type="evidence" value="ECO:0007669"/>
    <property type="project" value="UniProtKB-UniRule"/>
</dbReference>
<dbReference type="Pfam" id="PF02556">
    <property type="entry name" value="SecB"/>
    <property type="match status" value="1"/>
</dbReference>
<dbReference type="InterPro" id="IPR003708">
    <property type="entry name" value="SecB"/>
</dbReference>
<sequence>MAEQGPASGTADPAGQAPTRQVMLQKIYVKDASIEVPGAPLIFSSTAQPQIDVNVSTQTSKLEGDHFHIVITITVTAKHGDETVFLVEVQQGGVFLVSGFANNAERGAILGGYCPSLLFPFAREAVADFVQKAGFPQLLLQPINFEAMYLEHLARQRAEAEGNRAVADPNAAPAH</sequence>
<keyword evidence="3 5" id="KW-0653">Protein transport</keyword>
<evidence type="ECO:0000256" key="4">
    <source>
        <dbReference type="ARBA" id="ARBA00023010"/>
    </source>
</evidence>
<evidence type="ECO:0000256" key="1">
    <source>
        <dbReference type="ARBA" id="ARBA00009990"/>
    </source>
</evidence>
<dbReference type="AlphaFoldDB" id="A0A4S3K608"/>
<comment type="subcellular location">
    <subcellularLocation>
        <location evidence="5">Cytoplasm</location>
    </subcellularLocation>
</comment>
<dbReference type="OrthoDB" id="9795145at2"/>
<evidence type="ECO:0000313" key="6">
    <source>
        <dbReference type="EMBL" id="TDU28051.1"/>
    </source>
</evidence>
<accession>A0A4S3K608</accession>
<dbReference type="GO" id="GO:0051082">
    <property type="term" value="F:unfolded protein binding"/>
    <property type="evidence" value="ECO:0007669"/>
    <property type="project" value="InterPro"/>
</dbReference>
<dbReference type="NCBIfam" id="TIGR00809">
    <property type="entry name" value="secB"/>
    <property type="match status" value="1"/>
</dbReference>
<keyword evidence="2 5" id="KW-0813">Transport</keyword>
<comment type="similarity">
    <text evidence="1 5">Belongs to the SecB family.</text>
</comment>
<keyword evidence="5" id="KW-0963">Cytoplasm</keyword>
<comment type="subunit">
    <text evidence="5">Homotetramer, a dimer of dimers. One homotetramer interacts with 1 SecA dimer.</text>
</comment>
<dbReference type="GO" id="GO:0005737">
    <property type="term" value="C:cytoplasm"/>
    <property type="evidence" value="ECO:0007669"/>
    <property type="project" value="UniProtKB-SubCell"/>
</dbReference>
<comment type="caution">
    <text evidence="6">The sequence shown here is derived from an EMBL/GenBank/DDBJ whole genome shotgun (WGS) entry which is preliminary data.</text>
</comment>
<dbReference type="GO" id="GO:0051262">
    <property type="term" value="P:protein tetramerization"/>
    <property type="evidence" value="ECO:0007669"/>
    <property type="project" value="InterPro"/>
</dbReference>
<dbReference type="EMBL" id="SOBT01000009">
    <property type="protein sequence ID" value="TDU28051.1"/>
    <property type="molecule type" value="Genomic_DNA"/>
</dbReference>
<keyword evidence="5" id="KW-0143">Chaperone</keyword>
<dbReference type="GO" id="GO:0015031">
    <property type="term" value="P:protein transport"/>
    <property type="evidence" value="ECO:0007669"/>
    <property type="project" value="UniProtKB-UniRule"/>
</dbReference>
<evidence type="ECO:0000313" key="7">
    <source>
        <dbReference type="Proteomes" id="UP000295341"/>
    </source>
</evidence>
<dbReference type="Proteomes" id="UP000295341">
    <property type="component" value="Unassembled WGS sequence"/>
</dbReference>
<reference evidence="6 7" key="1">
    <citation type="submission" date="2019-03" db="EMBL/GenBank/DDBJ databases">
        <title>Genomic Encyclopedia of Type Strains, Phase IV (KMG-IV): sequencing the most valuable type-strain genomes for metagenomic binning, comparative biology and taxonomic classification.</title>
        <authorList>
            <person name="Goeker M."/>
        </authorList>
    </citation>
    <scope>NUCLEOTIDE SEQUENCE [LARGE SCALE GENOMIC DNA]</scope>
    <source>
        <strain evidence="6 7">DSM 26377</strain>
    </source>
</reference>
<gene>
    <name evidence="5" type="primary">secB</name>
    <name evidence="6" type="ORF">DFR24_2410</name>
</gene>
<evidence type="ECO:0000256" key="3">
    <source>
        <dbReference type="ARBA" id="ARBA00022927"/>
    </source>
</evidence>
<keyword evidence="4 5" id="KW-0811">Translocation</keyword>
<dbReference type="InterPro" id="IPR035958">
    <property type="entry name" value="SecB-like_sf"/>
</dbReference>
<protein>
    <recommendedName>
        <fullName evidence="5">Protein-export protein SecB</fullName>
    </recommendedName>
</protein>
<dbReference type="RefSeq" id="WP_133881640.1">
    <property type="nucleotide sequence ID" value="NZ_MWIN01000010.1"/>
</dbReference>
<keyword evidence="7" id="KW-1185">Reference proteome</keyword>
<dbReference type="SUPFAM" id="SSF54611">
    <property type="entry name" value="SecB-like"/>
    <property type="match status" value="1"/>
</dbReference>
<comment type="function">
    <text evidence="5">One of the proteins required for the normal export of preproteins out of the cell cytoplasm. It is a molecular chaperone that binds to a subset of precursor proteins, maintaining them in a translocation-competent state. It also specifically binds to its receptor SecA.</text>
</comment>
<dbReference type="PANTHER" id="PTHR36918:SF1">
    <property type="entry name" value="PROTEIN-EXPORT PROTEIN SECB"/>
    <property type="match status" value="1"/>
</dbReference>
<evidence type="ECO:0000256" key="2">
    <source>
        <dbReference type="ARBA" id="ARBA00022448"/>
    </source>
</evidence>
<dbReference type="HAMAP" id="MF_00821">
    <property type="entry name" value="SecB"/>
    <property type="match status" value="1"/>
</dbReference>
<proteinExistence type="inferred from homology"/>
<dbReference type="Gene3D" id="3.10.420.10">
    <property type="entry name" value="SecB-like"/>
    <property type="match status" value="1"/>
</dbReference>
<dbReference type="PANTHER" id="PTHR36918">
    <property type="match status" value="1"/>
</dbReference>
<dbReference type="PRINTS" id="PR01594">
    <property type="entry name" value="SECBCHAPRONE"/>
</dbReference>
<name>A0A4S3K608_9GAMM</name>
<organism evidence="6 7">
    <name type="scientific">Panacagrimonas perspica</name>
    <dbReference type="NCBI Taxonomy" id="381431"/>
    <lineage>
        <taxon>Bacteria</taxon>
        <taxon>Pseudomonadati</taxon>
        <taxon>Pseudomonadota</taxon>
        <taxon>Gammaproteobacteria</taxon>
        <taxon>Nevskiales</taxon>
        <taxon>Nevskiaceae</taxon>
        <taxon>Panacagrimonas</taxon>
    </lineage>
</organism>